<proteinExistence type="predicted"/>
<keyword evidence="1" id="KW-0812">Transmembrane</keyword>
<feature type="transmembrane region" description="Helical" evidence="1">
    <location>
        <begin position="34"/>
        <end position="55"/>
    </location>
</feature>
<sequence length="58" mass="6865">MLYSVQFLRGFAALLVVMTYIADKELHNGLSTRYWFNMGGSGINLFYYFRVYYVLHDV</sequence>
<reference evidence="2 3" key="1">
    <citation type="journal article" date="2014" name="Genome Announc.">
        <title>Draft Genome Sequence of Commensalibacter papalotli MX01, a Symbiont Identified from the Guts of Overwintering Monarch Butterflies.</title>
        <authorList>
            <person name="Servin-Garciduenas L.E."/>
            <person name="Sanchez-Quinto A."/>
            <person name="Martinez-Romero E."/>
        </authorList>
    </citation>
    <scope>NUCLEOTIDE SEQUENCE [LARGE SCALE GENOMIC DNA]</scope>
    <source>
        <strain evidence="3">MX-MONARCH01</strain>
    </source>
</reference>
<dbReference type="OrthoDB" id="9814807at2"/>
<evidence type="ECO:0000313" key="2">
    <source>
        <dbReference type="EMBL" id="EUK17513.1"/>
    </source>
</evidence>
<name>W7DTD2_9PROT</name>
<keyword evidence="2" id="KW-0012">Acyltransferase</keyword>
<feature type="transmembrane region" description="Helical" evidence="1">
    <location>
        <begin position="6"/>
        <end position="22"/>
    </location>
</feature>
<dbReference type="Proteomes" id="UP000019250">
    <property type="component" value="Unassembled WGS sequence"/>
</dbReference>
<organism evidence="2 3">
    <name type="scientific">Commensalibacter papalotli</name>
    <name type="common">ex Servin-Garciduenas et al. 2014</name>
    <dbReference type="NCBI Taxonomy" id="1208583"/>
    <lineage>
        <taxon>Bacteria</taxon>
        <taxon>Pseudomonadati</taxon>
        <taxon>Pseudomonadota</taxon>
        <taxon>Alphaproteobacteria</taxon>
        <taxon>Acetobacterales</taxon>
        <taxon>Acetobacteraceae</taxon>
    </lineage>
</organism>
<dbReference type="RefSeq" id="WP_161631864.1">
    <property type="nucleotide sequence ID" value="NZ_ATSX01000005.1"/>
</dbReference>
<protein>
    <submittedName>
        <fullName evidence="2">Acyltransferase 3</fullName>
    </submittedName>
</protein>
<dbReference type="AlphaFoldDB" id="W7DTD2"/>
<keyword evidence="1" id="KW-0472">Membrane</keyword>
<evidence type="ECO:0000313" key="3">
    <source>
        <dbReference type="Proteomes" id="UP000019250"/>
    </source>
</evidence>
<dbReference type="GO" id="GO:0016746">
    <property type="term" value="F:acyltransferase activity"/>
    <property type="evidence" value="ECO:0007669"/>
    <property type="project" value="UniProtKB-KW"/>
</dbReference>
<gene>
    <name evidence="2" type="ORF">COMX_09949</name>
</gene>
<keyword evidence="2" id="KW-0808">Transferase</keyword>
<evidence type="ECO:0000256" key="1">
    <source>
        <dbReference type="SAM" id="Phobius"/>
    </source>
</evidence>
<keyword evidence="3" id="KW-1185">Reference proteome</keyword>
<comment type="caution">
    <text evidence="2">The sequence shown here is derived from an EMBL/GenBank/DDBJ whole genome shotgun (WGS) entry which is preliminary data.</text>
</comment>
<accession>W7DTD2</accession>
<keyword evidence="1" id="KW-1133">Transmembrane helix</keyword>
<dbReference type="STRING" id="1208583.COMX_09949"/>
<dbReference type="EMBL" id="ATSX01000005">
    <property type="protein sequence ID" value="EUK17513.1"/>
    <property type="molecule type" value="Genomic_DNA"/>
</dbReference>